<dbReference type="SUPFAM" id="SSF100920">
    <property type="entry name" value="Heat shock protein 70kD (HSP70), peptide-binding domain"/>
    <property type="match status" value="1"/>
</dbReference>
<proteinExistence type="inferred from homology"/>
<evidence type="ECO:0000256" key="2">
    <source>
        <dbReference type="ARBA" id="ARBA00022840"/>
    </source>
</evidence>
<evidence type="ECO:0000313" key="4">
    <source>
        <dbReference type="EMBL" id="ABC87278.1"/>
    </source>
</evidence>
<dbReference type="PRINTS" id="PR00301">
    <property type="entry name" value="HEATSHOCK70"/>
</dbReference>
<dbReference type="KEGG" id="vg:5076646"/>
<dbReference type="InterPro" id="IPR043129">
    <property type="entry name" value="ATPase_NBD"/>
</dbReference>
<reference evidence="5" key="2">
    <citation type="submission" date="2020-03" db="EMBL/GenBank/DDBJ databases">
        <title>First Report of Black raspberry necrosis virus and Raspberry leaf mottle virus in Bosnia and Herzegovina.</title>
        <authorList>
            <person name="Radulovic M."/>
        </authorList>
    </citation>
    <scope>NUCLEOTIDE SEQUENCE</scope>
    <source>
        <strain evidence="5">RMG</strain>
    </source>
</reference>
<keyword evidence="2 3" id="KW-0067">ATP-binding</keyword>
<dbReference type="Gene3D" id="3.90.640.10">
    <property type="entry name" value="Actin, Chain A, domain 4"/>
    <property type="match status" value="1"/>
</dbReference>
<dbReference type="InterPro" id="IPR029047">
    <property type="entry name" value="HSP70_peptide-bd_sf"/>
</dbReference>
<evidence type="ECO:0000313" key="6">
    <source>
        <dbReference type="Proteomes" id="UP000202496"/>
    </source>
</evidence>
<name>A0MBW7_9CLOS</name>
<dbReference type="Gene3D" id="3.30.420.40">
    <property type="match status" value="2"/>
</dbReference>
<dbReference type="Proteomes" id="UP000202496">
    <property type="component" value="Segment"/>
</dbReference>
<evidence type="ECO:0000313" key="5">
    <source>
        <dbReference type="EMBL" id="QRG29094.1"/>
    </source>
</evidence>
<keyword evidence="1 3" id="KW-0547">Nucleotide-binding</keyword>
<dbReference type="GeneID" id="5076646"/>
<evidence type="ECO:0000256" key="3">
    <source>
        <dbReference type="RuleBase" id="RU003322"/>
    </source>
</evidence>
<dbReference type="SUPFAM" id="SSF53067">
    <property type="entry name" value="Actin-like ATPase domain"/>
    <property type="match status" value="2"/>
</dbReference>
<evidence type="ECO:0000256" key="1">
    <source>
        <dbReference type="ARBA" id="ARBA00022741"/>
    </source>
</evidence>
<dbReference type="PANTHER" id="PTHR19375">
    <property type="entry name" value="HEAT SHOCK PROTEIN 70KDA"/>
    <property type="match status" value="1"/>
</dbReference>
<dbReference type="RefSeq" id="YP_874188.1">
    <property type="nucleotide sequence ID" value="NC_008585.1"/>
</dbReference>
<dbReference type="Pfam" id="PF00012">
    <property type="entry name" value="HSP70"/>
    <property type="match status" value="1"/>
</dbReference>
<keyword evidence="6" id="KW-1185">Reference proteome</keyword>
<dbReference type="EMBL" id="DQ357218">
    <property type="protein sequence ID" value="ABC87278.1"/>
    <property type="molecule type" value="Genomic_RNA"/>
</dbReference>
<comment type="similarity">
    <text evidence="3">Belongs to the heat shock protein 70 family.</text>
</comment>
<dbReference type="GO" id="GO:0140662">
    <property type="term" value="F:ATP-dependent protein folding chaperone"/>
    <property type="evidence" value="ECO:0007669"/>
    <property type="project" value="InterPro"/>
</dbReference>
<dbReference type="EMBL" id="MT156350">
    <property type="protein sequence ID" value="QRG29094.1"/>
    <property type="molecule type" value="Genomic_RNA"/>
</dbReference>
<sequence>MVVFGLDFGTTFSTVSVLVGRDACLLLQCGSAYIPTTLFFPESTTNVYYGYDADFMHRSKAKGAYFRDLKRWVGCNSSNIGEYRAKLHPSYELDLRKVGDSEMHTVALTPYNGGKAWYPLPDLIGLYVKCILSDAEKAFQTQCSGVICSVPAGYNSIQRAFTEQSVSRGGYPCVYMLNEPSAAALSSLPRLKPEDHRLLVYDFGGGTFDVSAVTVNGTTFVVKGSGGDMNLGGRDIDRALSDHLKSLVSAPVEWEIDVTSLKEALCSQPDSIMYNIPIQGNDEVKVELRSSDLLKISQPFVARTIKILQDVMVKAKFVNEPSKVVVVGGSSKLPGLEGSLLSIKGISAVVPLPDHRAAVSLGCALYSNCLSDSHSLLMVDCATKSISIPRYDGASIVVIPAGSPIPFDGERTIGMMGCSKTAHYNARLFEGDHNLCAYNDLIYSAEVPISSLGVQSATPISVNLVLTTKIDSVGKISFSIKGPSGVSIPVQGRAHYDFSTLPPLKSVVVRLSSTDKDLASLVLALTQEIEARNDLHQYLDKLNSAIVTPSLSLEDHGKAGTFPTLTNGRVAKSRACMGKVIPKLLRGTNVLVLPLQDHQ</sequence>
<dbReference type="InterPro" id="IPR013126">
    <property type="entry name" value="Hsp_70_fam"/>
</dbReference>
<protein>
    <submittedName>
        <fullName evidence="4">HSP 70h</fullName>
    </submittedName>
</protein>
<accession>A0MBW7</accession>
<dbReference type="OrthoDB" id="5915at10239"/>
<dbReference type="GO" id="GO:0005524">
    <property type="term" value="F:ATP binding"/>
    <property type="evidence" value="ECO:0007669"/>
    <property type="project" value="UniProtKB-KW"/>
</dbReference>
<organism evidence="4 6">
    <name type="scientific">Raspberry leaf mottle virus</name>
    <dbReference type="NCBI Taxonomy" id="326941"/>
    <lineage>
        <taxon>Viruses</taxon>
        <taxon>Riboviria</taxon>
        <taxon>Orthornavirae</taxon>
        <taxon>Kitrinoviricota</taxon>
        <taxon>Alsuviricetes</taxon>
        <taxon>Martellivirales</taxon>
        <taxon>Closteroviridae</taxon>
        <taxon>Closterovirus</taxon>
        <taxon>Closterovirus macularubi</taxon>
    </lineage>
</organism>
<reference evidence="4 6" key="1">
    <citation type="journal article" date="2007" name="Virus Res.">
        <title>Identification and characterization of Raspberry mottle virus, a novel member of the Closteroviridae.</title>
        <authorList>
            <person name="Tzanetakis I.E."/>
            <person name="Halgren A."/>
            <person name="Mosier N."/>
            <person name="Martin R.R."/>
        </authorList>
    </citation>
    <scope>NUCLEOTIDE SEQUENCE [LARGE SCALE GENOMIC DNA]</scope>
    <source>
        <strain evidence="4">HCRL Glen Clova</strain>
    </source>
</reference>